<dbReference type="InterPro" id="IPR036412">
    <property type="entry name" value="HAD-like_sf"/>
</dbReference>
<dbReference type="Proteomes" id="UP001219525">
    <property type="component" value="Unassembled WGS sequence"/>
</dbReference>
<keyword evidence="1" id="KW-0811">Translocation</keyword>
<keyword evidence="1" id="KW-0813">Transport</keyword>
<comment type="function">
    <text evidence="1">Essential component of the TIM23 complex, a complex that mediates the translocation of transit peptide-containing proteins across the mitochondrial inner membrane.</text>
</comment>
<feature type="compositionally biased region" description="Low complexity" evidence="2">
    <location>
        <begin position="50"/>
        <end position="59"/>
    </location>
</feature>
<keyword evidence="1" id="KW-0653">Protein transport</keyword>
<dbReference type="EMBL" id="JARJCW010000003">
    <property type="protein sequence ID" value="KAJ7227326.1"/>
    <property type="molecule type" value="Genomic_DNA"/>
</dbReference>
<keyword evidence="5" id="KW-1185">Reference proteome</keyword>
<feature type="region of interest" description="Disordered" evidence="2">
    <location>
        <begin position="252"/>
        <end position="304"/>
    </location>
</feature>
<evidence type="ECO:0000256" key="1">
    <source>
        <dbReference type="RuleBase" id="RU365079"/>
    </source>
</evidence>
<dbReference type="Pfam" id="PF03031">
    <property type="entry name" value="NIF"/>
    <property type="match status" value="1"/>
</dbReference>
<name>A0AAD7E4P1_9AGAR</name>
<dbReference type="AlphaFoldDB" id="A0AAD7E4P1"/>
<reference evidence="4" key="1">
    <citation type="submission" date="2023-03" db="EMBL/GenBank/DDBJ databases">
        <title>Massive genome expansion in bonnet fungi (Mycena s.s.) driven by repeated elements and novel gene families across ecological guilds.</title>
        <authorList>
            <consortium name="Lawrence Berkeley National Laboratory"/>
            <person name="Harder C.B."/>
            <person name="Miyauchi S."/>
            <person name="Viragh M."/>
            <person name="Kuo A."/>
            <person name="Thoen E."/>
            <person name="Andreopoulos B."/>
            <person name="Lu D."/>
            <person name="Skrede I."/>
            <person name="Drula E."/>
            <person name="Henrissat B."/>
            <person name="Morin E."/>
            <person name="Kohler A."/>
            <person name="Barry K."/>
            <person name="LaButti K."/>
            <person name="Morin E."/>
            <person name="Salamov A."/>
            <person name="Lipzen A."/>
            <person name="Mereny Z."/>
            <person name="Hegedus B."/>
            <person name="Baldrian P."/>
            <person name="Stursova M."/>
            <person name="Weitz H."/>
            <person name="Taylor A."/>
            <person name="Grigoriev I.V."/>
            <person name="Nagy L.G."/>
            <person name="Martin F."/>
            <person name="Kauserud H."/>
        </authorList>
    </citation>
    <scope>NUCLEOTIDE SEQUENCE</scope>
    <source>
        <strain evidence="4">9144</strain>
    </source>
</reference>
<comment type="caution">
    <text evidence="4">The sequence shown here is derived from an EMBL/GenBank/DDBJ whole genome shotgun (WGS) entry which is preliminary data.</text>
</comment>
<dbReference type="SUPFAM" id="SSF56784">
    <property type="entry name" value="HAD-like"/>
    <property type="match status" value="1"/>
</dbReference>
<dbReference type="InterPro" id="IPR050365">
    <property type="entry name" value="TIM50"/>
</dbReference>
<protein>
    <recommendedName>
        <fullName evidence="1">Mitochondrial import inner membrane translocase subunit TIM50</fullName>
    </recommendedName>
</protein>
<evidence type="ECO:0000313" key="5">
    <source>
        <dbReference type="Proteomes" id="UP001219525"/>
    </source>
</evidence>
<accession>A0AAD7E4P1</accession>
<dbReference type="GO" id="GO:0015031">
    <property type="term" value="P:protein transport"/>
    <property type="evidence" value="ECO:0007669"/>
    <property type="project" value="UniProtKB-KW"/>
</dbReference>
<comment type="subcellular location">
    <subcellularLocation>
        <location evidence="1">Mitochondrion inner membrane</location>
        <topology evidence="1">Single-pass membrane protein</topology>
    </subcellularLocation>
</comment>
<feature type="region of interest" description="Disordered" evidence="2">
    <location>
        <begin position="50"/>
        <end position="83"/>
    </location>
</feature>
<sequence length="399" mass="43641">MAGPYYSYGGSPAFFNSEYNYHQLDPSFDQVDGYYVRGYGYPARANFSLPQSTLPRQRTPTPPPAEPTPEYLATSLSPQPPSVPQSQRKLLIFDLNGTLLLRSPRNFGARKIYLRPYVRALVAYISHPTVRAWLDCMVWSSAQTHNVREMVDRVFGAGEGAGTGPILRAVWARDTLGLSREAFHRKTQTTKDLAKPWAFFASPGLSSTSRSTLLVDDSPLKARLQPWNHLCVHEYDASTHASDLAAAGLLPDADPSGVAPPPQVPAVNALPDDGSRKRKRHVDEENGLEYKQEGIEDKATEGDEPYDPTLLAVVGVLAHVRSIGNIAAWMRSGGLKTAEQDHVADEVPAQLDGSTTDEETVTNADFASWFTSRRLLKAWAARGRAALSELGIDAAPGVD</sequence>
<evidence type="ECO:0000259" key="3">
    <source>
        <dbReference type="PROSITE" id="PS50969"/>
    </source>
</evidence>
<keyword evidence="1" id="KW-0496">Mitochondrion</keyword>
<dbReference type="InterPro" id="IPR023214">
    <property type="entry name" value="HAD_sf"/>
</dbReference>
<proteinExistence type="inferred from homology"/>
<evidence type="ECO:0000313" key="4">
    <source>
        <dbReference type="EMBL" id="KAJ7227326.1"/>
    </source>
</evidence>
<organism evidence="4 5">
    <name type="scientific">Mycena pura</name>
    <dbReference type="NCBI Taxonomy" id="153505"/>
    <lineage>
        <taxon>Eukaryota</taxon>
        <taxon>Fungi</taxon>
        <taxon>Dikarya</taxon>
        <taxon>Basidiomycota</taxon>
        <taxon>Agaricomycotina</taxon>
        <taxon>Agaricomycetes</taxon>
        <taxon>Agaricomycetidae</taxon>
        <taxon>Agaricales</taxon>
        <taxon>Marasmiineae</taxon>
        <taxon>Mycenaceae</taxon>
        <taxon>Mycena</taxon>
    </lineage>
</organism>
<keyword evidence="1" id="KW-0809">Transit peptide</keyword>
<dbReference type="InterPro" id="IPR004274">
    <property type="entry name" value="FCP1_dom"/>
</dbReference>
<feature type="domain" description="FCP1 homology" evidence="3">
    <location>
        <begin position="84"/>
        <end position="256"/>
    </location>
</feature>
<gene>
    <name evidence="4" type="ORF">GGX14DRAFT_347573</name>
</gene>
<dbReference type="Gene3D" id="3.40.50.1000">
    <property type="entry name" value="HAD superfamily/HAD-like"/>
    <property type="match status" value="1"/>
</dbReference>
<dbReference type="PANTHER" id="PTHR12210">
    <property type="entry name" value="DULLARD PROTEIN PHOSPHATASE"/>
    <property type="match status" value="1"/>
</dbReference>
<comment type="similarity">
    <text evidence="1">Belongs to the TIM50 family.</text>
</comment>
<dbReference type="PROSITE" id="PS50969">
    <property type="entry name" value="FCP1"/>
    <property type="match status" value="1"/>
</dbReference>
<dbReference type="SMART" id="SM00577">
    <property type="entry name" value="CPDc"/>
    <property type="match status" value="1"/>
</dbReference>
<evidence type="ECO:0000256" key="2">
    <source>
        <dbReference type="SAM" id="MobiDB-lite"/>
    </source>
</evidence>
<dbReference type="GO" id="GO:0005744">
    <property type="term" value="C:TIM23 mitochondrial import inner membrane translocase complex"/>
    <property type="evidence" value="ECO:0007669"/>
    <property type="project" value="UniProtKB-UniRule"/>
</dbReference>
<comment type="subunit">
    <text evidence="1">Component of the TIM23 complex.</text>
</comment>
<feature type="compositionally biased region" description="Basic and acidic residues" evidence="2">
    <location>
        <begin position="281"/>
        <end position="301"/>
    </location>
</feature>
<feature type="compositionally biased region" description="Low complexity" evidence="2">
    <location>
        <begin position="68"/>
        <end position="77"/>
    </location>
</feature>